<dbReference type="Pfam" id="PF07929">
    <property type="entry name" value="PRiA4_ORF3"/>
    <property type="match status" value="1"/>
</dbReference>
<organism evidence="2 3">
    <name type="scientific">Algoriphagus faecimaris</name>
    <dbReference type="NCBI Taxonomy" id="686796"/>
    <lineage>
        <taxon>Bacteria</taxon>
        <taxon>Pseudomonadati</taxon>
        <taxon>Bacteroidota</taxon>
        <taxon>Cytophagia</taxon>
        <taxon>Cytophagales</taxon>
        <taxon>Cyclobacteriaceae</taxon>
        <taxon>Algoriphagus</taxon>
    </lineage>
</organism>
<dbReference type="InterPro" id="IPR024047">
    <property type="entry name" value="MM3350-like_sf"/>
</dbReference>
<name>A0A1G6M6D7_9BACT</name>
<dbReference type="AlphaFoldDB" id="A0A1G6M6D7"/>
<dbReference type="RefSeq" id="WP_087940786.1">
    <property type="nucleotide sequence ID" value="NZ_FNAC01000001.1"/>
</dbReference>
<evidence type="ECO:0000313" key="2">
    <source>
        <dbReference type="EMBL" id="SDC51049.1"/>
    </source>
</evidence>
<sequence length="185" mass="21579">MLLKLKIQIKGISKPPVWRRVLVPDHFTFQRLHAVIQEAFGWYDYHLFQFSPSGYGSQPQIGIEDEWAEDELENAEHVKIKQYLNQKGQKFNYIYDFGDDWSHSILVEEVIDQQAIRAELLEGKGKCPPEDCGGVWGYENLLSVIDDSKHPQYKEMREWLGMRRGEKWDKNDFDLSFAQAAVSAV</sequence>
<dbReference type="Proteomes" id="UP000199060">
    <property type="component" value="Unassembled WGS sequence"/>
</dbReference>
<protein>
    <submittedName>
        <fullName evidence="2">PRiA4b ORF-3-like protein</fullName>
    </submittedName>
</protein>
<feature type="domain" description="Plasmid pRiA4b Orf3-like" evidence="1">
    <location>
        <begin position="3"/>
        <end position="175"/>
    </location>
</feature>
<dbReference type="EMBL" id="FNAC01000001">
    <property type="protein sequence ID" value="SDC51049.1"/>
    <property type="molecule type" value="Genomic_DNA"/>
</dbReference>
<dbReference type="PANTHER" id="PTHR41878:SF1">
    <property type="entry name" value="TNPR PROTEIN"/>
    <property type="match status" value="1"/>
</dbReference>
<gene>
    <name evidence="2" type="ORF">SAMN04488104_100130</name>
</gene>
<proteinExistence type="predicted"/>
<dbReference type="InterPro" id="IPR012912">
    <property type="entry name" value="Plasmid_pRiA4b_Orf3-like"/>
</dbReference>
<accession>A0A1G6M6D7</accession>
<dbReference type="STRING" id="686796.SAMN04488104_100130"/>
<reference evidence="3" key="1">
    <citation type="submission" date="2016-10" db="EMBL/GenBank/DDBJ databases">
        <authorList>
            <person name="Varghese N."/>
            <person name="Submissions S."/>
        </authorList>
    </citation>
    <scope>NUCLEOTIDE SEQUENCE [LARGE SCALE GENOMIC DNA]</scope>
    <source>
        <strain evidence="3">DSM 23095</strain>
    </source>
</reference>
<dbReference type="OrthoDB" id="9801392at2"/>
<evidence type="ECO:0000259" key="1">
    <source>
        <dbReference type="Pfam" id="PF07929"/>
    </source>
</evidence>
<dbReference type="Gene3D" id="3.10.290.30">
    <property type="entry name" value="MM3350-like"/>
    <property type="match status" value="1"/>
</dbReference>
<keyword evidence="3" id="KW-1185">Reference proteome</keyword>
<dbReference type="SUPFAM" id="SSF159941">
    <property type="entry name" value="MM3350-like"/>
    <property type="match status" value="1"/>
</dbReference>
<dbReference type="PANTHER" id="PTHR41878">
    <property type="entry name" value="LEXA REPRESSOR-RELATED"/>
    <property type="match status" value="1"/>
</dbReference>
<evidence type="ECO:0000313" key="3">
    <source>
        <dbReference type="Proteomes" id="UP000199060"/>
    </source>
</evidence>